<accession>A0ABP8DL87</accession>
<dbReference type="RefSeq" id="WP_345135678.1">
    <property type="nucleotide sequence ID" value="NZ_BAABAT010000032.1"/>
</dbReference>
<reference evidence="2" key="1">
    <citation type="journal article" date="2019" name="Int. J. Syst. Evol. Microbiol.">
        <title>The Global Catalogue of Microorganisms (GCM) 10K type strain sequencing project: providing services to taxonomists for standard genome sequencing and annotation.</title>
        <authorList>
            <consortium name="The Broad Institute Genomics Platform"/>
            <consortium name="The Broad Institute Genome Sequencing Center for Infectious Disease"/>
            <person name="Wu L."/>
            <person name="Ma J."/>
        </authorList>
    </citation>
    <scope>NUCLEOTIDE SEQUENCE [LARGE SCALE GENOMIC DNA]</scope>
    <source>
        <strain evidence="2">JCM 17441</strain>
    </source>
</reference>
<dbReference type="Pfam" id="PF14539">
    <property type="entry name" value="DUF4442"/>
    <property type="match status" value="1"/>
</dbReference>
<keyword evidence="2" id="KW-1185">Reference proteome</keyword>
<sequence>MDATDLARRLLDPIPAHRTLGLEVVRAADGVGKVAAQVPPALTNVIGSLHSSGLITLIDAAGLAAIIAAIETPDGFNGVIPLGSAAELRFLAPARGRLTATCRLEEEERTAVAAVCSGAAKVARTMTEAEVTDAEGVVVCVGSFEWSLRRR</sequence>
<evidence type="ECO:0000313" key="2">
    <source>
        <dbReference type="Proteomes" id="UP001500620"/>
    </source>
</evidence>
<comment type="caution">
    <text evidence="1">The sequence shown here is derived from an EMBL/GenBank/DDBJ whole genome shotgun (WGS) entry which is preliminary data.</text>
</comment>
<evidence type="ECO:0000313" key="1">
    <source>
        <dbReference type="EMBL" id="GAA4258717.1"/>
    </source>
</evidence>
<evidence type="ECO:0008006" key="3">
    <source>
        <dbReference type="Google" id="ProtNLM"/>
    </source>
</evidence>
<gene>
    <name evidence="1" type="ORF">GCM10022255_080480</name>
</gene>
<protein>
    <recommendedName>
        <fullName evidence="3">DUF4442 domain-containing protein</fullName>
    </recommendedName>
</protein>
<dbReference type="Gene3D" id="3.10.129.10">
    <property type="entry name" value="Hotdog Thioesterase"/>
    <property type="match status" value="1"/>
</dbReference>
<dbReference type="EMBL" id="BAABAT010000032">
    <property type="protein sequence ID" value="GAA4258717.1"/>
    <property type="molecule type" value="Genomic_DNA"/>
</dbReference>
<dbReference type="InterPro" id="IPR027961">
    <property type="entry name" value="DUF4442"/>
</dbReference>
<organism evidence="1 2">
    <name type="scientific">Dactylosporangium darangshiense</name>
    <dbReference type="NCBI Taxonomy" id="579108"/>
    <lineage>
        <taxon>Bacteria</taxon>
        <taxon>Bacillati</taxon>
        <taxon>Actinomycetota</taxon>
        <taxon>Actinomycetes</taxon>
        <taxon>Micromonosporales</taxon>
        <taxon>Micromonosporaceae</taxon>
        <taxon>Dactylosporangium</taxon>
    </lineage>
</organism>
<name>A0ABP8DL87_9ACTN</name>
<proteinExistence type="predicted"/>
<dbReference type="SUPFAM" id="SSF54637">
    <property type="entry name" value="Thioesterase/thiol ester dehydrase-isomerase"/>
    <property type="match status" value="1"/>
</dbReference>
<dbReference type="InterPro" id="IPR029069">
    <property type="entry name" value="HotDog_dom_sf"/>
</dbReference>
<dbReference type="Proteomes" id="UP001500620">
    <property type="component" value="Unassembled WGS sequence"/>
</dbReference>